<evidence type="ECO:0000256" key="2">
    <source>
        <dbReference type="ARBA" id="ARBA00006168"/>
    </source>
</evidence>
<comment type="subcellular location">
    <subcellularLocation>
        <location evidence="1">Nucleus</location>
    </subcellularLocation>
</comment>
<evidence type="ECO:0000313" key="9">
    <source>
        <dbReference type="EMBL" id="TFL03523.1"/>
    </source>
</evidence>
<keyword evidence="4" id="KW-0227">DNA damage</keyword>
<dbReference type="Proteomes" id="UP000305067">
    <property type="component" value="Unassembled WGS sequence"/>
</dbReference>
<dbReference type="EMBL" id="ML178820">
    <property type="protein sequence ID" value="TFL03523.1"/>
    <property type="molecule type" value="Genomic_DNA"/>
</dbReference>
<dbReference type="GO" id="GO:0003689">
    <property type="term" value="F:DNA clamp loader activity"/>
    <property type="evidence" value="ECO:0007669"/>
    <property type="project" value="TreeGrafter"/>
</dbReference>
<dbReference type="AlphaFoldDB" id="A0A5C3QNH1"/>
<feature type="region of interest" description="Disordered" evidence="8">
    <location>
        <begin position="1"/>
        <end position="99"/>
    </location>
</feature>
<evidence type="ECO:0000256" key="1">
    <source>
        <dbReference type="ARBA" id="ARBA00004123"/>
    </source>
</evidence>
<keyword evidence="3" id="KW-0547">Nucleotide-binding</keyword>
<dbReference type="PANTHER" id="PTHR12172:SF0">
    <property type="entry name" value="CELL CYCLE CHECKPOINT PROTEIN RAD17"/>
    <property type="match status" value="1"/>
</dbReference>
<dbReference type="GO" id="GO:0033314">
    <property type="term" value="P:mitotic DNA replication checkpoint signaling"/>
    <property type="evidence" value="ECO:0007669"/>
    <property type="project" value="TreeGrafter"/>
</dbReference>
<feature type="region of interest" description="Disordered" evidence="8">
    <location>
        <begin position="584"/>
        <end position="628"/>
    </location>
</feature>
<organism evidence="9 10">
    <name type="scientific">Pterulicium gracile</name>
    <dbReference type="NCBI Taxonomy" id="1884261"/>
    <lineage>
        <taxon>Eukaryota</taxon>
        <taxon>Fungi</taxon>
        <taxon>Dikarya</taxon>
        <taxon>Basidiomycota</taxon>
        <taxon>Agaricomycotina</taxon>
        <taxon>Agaricomycetes</taxon>
        <taxon>Agaricomycetidae</taxon>
        <taxon>Agaricales</taxon>
        <taxon>Pleurotineae</taxon>
        <taxon>Pterulaceae</taxon>
        <taxon>Pterulicium</taxon>
    </lineage>
</organism>
<name>A0A5C3QNH1_9AGAR</name>
<keyword evidence="6" id="KW-0539">Nucleus</keyword>
<gene>
    <name evidence="9" type="ORF">BDV98DRAFT_591378</name>
</gene>
<dbReference type="GO" id="GO:0005634">
    <property type="term" value="C:nucleus"/>
    <property type="evidence" value="ECO:0007669"/>
    <property type="project" value="UniProtKB-SubCell"/>
</dbReference>
<accession>A0A5C3QNH1</accession>
<feature type="compositionally biased region" description="Polar residues" evidence="8">
    <location>
        <begin position="56"/>
        <end position="68"/>
    </location>
</feature>
<evidence type="ECO:0000256" key="8">
    <source>
        <dbReference type="SAM" id="MobiDB-lite"/>
    </source>
</evidence>
<dbReference type="SUPFAM" id="SSF52540">
    <property type="entry name" value="P-loop containing nucleoside triphosphate hydrolases"/>
    <property type="match status" value="1"/>
</dbReference>
<evidence type="ECO:0000256" key="5">
    <source>
        <dbReference type="ARBA" id="ARBA00022840"/>
    </source>
</evidence>
<dbReference type="GO" id="GO:0000077">
    <property type="term" value="P:DNA damage checkpoint signaling"/>
    <property type="evidence" value="ECO:0007669"/>
    <property type="project" value="TreeGrafter"/>
</dbReference>
<evidence type="ECO:0000256" key="7">
    <source>
        <dbReference type="ARBA" id="ARBA00023306"/>
    </source>
</evidence>
<keyword evidence="7" id="KW-0131">Cell cycle</keyword>
<comment type="similarity">
    <text evidence="2">Belongs to the rad17/RAD24 family.</text>
</comment>
<feature type="region of interest" description="Disordered" evidence="8">
    <location>
        <begin position="664"/>
        <end position="719"/>
    </location>
</feature>
<dbReference type="GO" id="GO:0005524">
    <property type="term" value="F:ATP binding"/>
    <property type="evidence" value="ECO:0007669"/>
    <property type="project" value="UniProtKB-KW"/>
</dbReference>
<dbReference type="STRING" id="1884261.A0A5C3QNH1"/>
<dbReference type="OrthoDB" id="10265971at2759"/>
<dbReference type="PANTHER" id="PTHR12172">
    <property type="entry name" value="CELL CYCLE CHECKPOINT PROTEIN RAD17"/>
    <property type="match status" value="1"/>
</dbReference>
<dbReference type="InterPro" id="IPR027417">
    <property type="entry name" value="P-loop_NTPase"/>
</dbReference>
<protein>
    <submittedName>
        <fullName evidence="9">Rad17 cell cycle checkpoint protein-domain-containing protein</fullName>
    </submittedName>
</protein>
<keyword evidence="10" id="KW-1185">Reference proteome</keyword>
<evidence type="ECO:0000313" key="10">
    <source>
        <dbReference type="Proteomes" id="UP000305067"/>
    </source>
</evidence>
<feature type="compositionally biased region" description="Acidic residues" evidence="8">
    <location>
        <begin position="703"/>
        <end position="719"/>
    </location>
</feature>
<sequence>MPRSPSQSSSQSSSHKPPKRAKLSQDAPPSTQKLKTVKLGASKPSGASRAFDPLTAFSQGSSNGSQETKPPPKPKRSVKGKEKAPAPSAPALETDDRQWVDRYEPKDETELAVHVRKVADVRRWLEEALGLSSQLKDYRRILALTGPAGSAKTTTLRILAKQLGVELLEWRNGMDQHRPSDLEDDAIWDIEYESLASKFENFMARSAHCSNLFSSSSPRHVILLEDLPNILHAGTQERFQAVLEQLAPAPKSTASSKEQPSPAPIVVIVSDSGHRGEASDEQPGGWNRRRDAVVDIRSVLGKTLIDSPCVTKIGFNPIAPTLMKKALKGVLTQHFGPSSKSSPSNQVLDTIVDSSNGDVRSAVMTLQFACIMEPTSKTKGKKKAKELPIEAVTKREQSLALHHMLGKVLYNKRKGDPPSLSLTIRAKEKEKELDNSLPDPSQLPDFLAEHDRVASRVNVDALYANSPIDSSLYSLYLQQNYPDFCNTIEECDSASEYLSWVDAGCGADLPQMDTTNPFRFHLLTLGTLHSLPCPVTRRGQKILKPEFFEMLKREREAEEGIELVRRIFPRERWSKAQVPTELGGWLNARKRASEGPAKTGEGQAGKEGASAETGQGPADKGQSQAEKGEDLLKKGEGLPAGLSGTGAQRKRFWELKFRFDAGVSGASRELKENDAGYAENDVQDDAYHPAGPLSGDQLVTLEEKEENEWWRDEDDITEY</sequence>
<reference evidence="9 10" key="1">
    <citation type="journal article" date="2019" name="Nat. Ecol. Evol.">
        <title>Megaphylogeny resolves global patterns of mushroom evolution.</title>
        <authorList>
            <person name="Varga T."/>
            <person name="Krizsan K."/>
            <person name="Foldi C."/>
            <person name="Dima B."/>
            <person name="Sanchez-Garcia M."/>
            <person name="Sanchez-Ramirez S."/>
            <person name="Szollosi G.J."/>
            <person name="Szarkandi J.G."/>
            <person name="Papp V."/>
            <person name="Albert L."/>
            <person name="Andreopoulos W."/>
            <person name="Angelini C."/>
            <person name="Antonin V."/>
            <person name="Barry K.W."/>
            <person name="Bougher N.L."/>
            <person name="Buchanan P."/>
            <person name="Buyck B."/>
            <person name="Bense V."/>
            <person name="Catcheside P."/>
            <person name="Chovatia M."/>
            <person name="Cooper J."/>
            <person name="Damon W."/>
            <person name="Desjardin D."/>
            <person name="Finy P."/>
            <person name="Geml J."/>
            <person name="Haridas S."/>
            <person name="Hughes K."/>
            <person name="Justo A."/>
            <person name="Karasinski D."/>
            <person name="Kautmanova I."/>
            <person name="Kiss B."/>
            <person name="Kocsube S."/>
            <person name="Kotiranta H."/>
            <person name="LaButti K.M."/>
            <person name="Lechner B.E."/>
            <person name="Liimatainen K."/>
            <person name="Lipzen A."/>
            <person name="Lukacs Z."/>
            <person name="Mihaltcheva S."/>
            <person name="Morgado L.N."/>
            <person name="Niskanen T."/>
            <person name="Noordeloos M.E."/>
            <person name="Ohm R.A."/>
            <person name="Ortiz-Santana B."/>
            <person name="Ovrebo C."/>
            <person name="Racz N."/>
            <person name="Riley R."/>
            <person name="Savchenko A."/>
            <person name="Shiryaev A."/>
            <person name="Soop K."/>
            <person name="Spirin V."/>
            <person name="Szebenyi C."/>
            <person name="Tomsovsky M."/>
            <person name="Tulloss R.E."/>
            <person name="Uehling J."/>
            <person name="Grigoriev I.V."/>
            <person name="Vagvolgyi C."/>
            <person name="Papp T."/>
            <person name="Martin F.M."/>
            <person name="Miettinen O."/>
            <person name="Hibbett D.S."/>
            <person name="Nagy L.G."/>
        </authorList>
    </citation>
    <scope>NUCLEOTIDE SEQUENCE [LARGE SCALE GENOMIC DNA]</scope>
    <source>
        <strain evidence="9 10">CBS 309.79</strain>
    </source>
</reference>
<evidence type="ECO:0000256" key="3">
    <source>
        <dbReference type="ARBA" id="ARBA00022741"/>
    </source>
</evidence>
<keyword evidence="5" id="KW-0067">ATP-binding</keyword>
<feature type="compositionally biased region" description="Low complexity" evidence="8">
    <location>
        <begin position="1"/>
        <end position="15"/>
    </location>
</feature>
<evidence type="ECO:0000256" key="4">
    <source>
        <dbReference type="ARBA" id="ARBA00022763"/>
    </source>
</evidence>
<dbReference type="GO" id="GO:0003682">
    <property type="term" value="F:chromatin binding"/>
    <property type="evidence" value="ECO:0007669"/>
    <property type="project" value="TreeGrafter"/>
</dbReference>
<dbReference type="Pfam" id="PF03215">
    <property type="entry name" value="Rad17"/>
    <property type="match status" value="1"/>
</dbReference>
<dbReference type="Gene3D" id="3.40.50.300">
    <property type="entry name" value="P-loop containing nucleotide triphosphate hydrolases"/>
    <property type="match status" value="1"/>
</dbReference>
<evidence type="ECO:0000256" key="6">
    <source>
        <dbReference type="ARBA" id="ARBA00023242"/>
    </source>
</evidence>
<dbReference type="InterPro" id="IPR004582">
    <property type="entry name" value="Checkpoint_prot_Rad17_Rad24"/>
</dbReference>
<dbReference type="GO" id="GO:0006281">
    <property type="term" value="P:DNA repair"/>
    <property type="evidence" value="ECO:0007669"/>
    <property type="project" value="InterPro"/>
</dbReference>
<proteinExistence type="inferred from homology"/>